<dbReference type="SUPFAM" id="SSF54001">
    <property type="entry name" value="Cysteine proteinases"/>
    <property type="match status" value="1"/>
</dbReference>
<dbReference type="eggNOG" id="COG1305">
    <property type="taxonomic scope" value="Bacteria"/>
</dbReference>
<name>D8PA62_9BACT</name>
<proteinExistence type="predicted"/>
<sequence>MTLDRAFRLSSILLAATGFASLTLAIALPFWLLVLSGAAFAVALLRVNLPSGLSGILQQVRLSALTWNIFLLLAFAGFWIDLLLVSQELLPAGIHFLVLLLVNKLSNLDQRRDFLHLYAISLITLLASAALTTQIWYAPFFFVYLVAGVWTLLLYHLLQEHEESTGHQVLGSQAAPLDSTLPHMTARFFWTTNAVAAGAFGLTLLFFFSIPRVGVGLLQHSHGESLRTTGFSEQVDLGVIGPVKQDPSIVMRVELPDSPGTPSARGPLYLRGVAYNRYDGKSWSNNLLYRRMLTELPQGTFTLRTPGAKPLPQARALRQDILLEPLDTAVLFGAPLAFAVKGDFHSVQSDLMGSLHLAFPAHSRIQYTVYSVATTLNPAERVAAAVPYPEFILQQYLQIPAVSPQIVDLAHRVTQPATSVSQAVSLIHSHLLANYRYNLDVPSLQSAHPLEDFLLTRKTGYCEHYATAMVVLLRATGIPARLVTGFLATEWNEFGGYYTVRQRDAHAWVEVYFPQSGWITMDPTPPAPESIGQTWWQSAGRVMDSVRLQWDRLFVHFSANDQLTVVQGLRESGVAVRTKLSESLNSLSAQSSAMFRRFMSSFTTAGMPEALLVIILAIGAASAGRLLRRSSRNTTSPPDALSAHQRTVVTLYTHMLHCLAQQGIVKSASTTPMELLRHVQEEWAEAWPFADALTQLYTRVRFGHASLTPEDHSTAENLLRRLRTLERATTRSPQ</sequence>
<dbReference type="Pfam" id="PF13559">
    <property type="entry name" value="DUF4129"/>
    <property type="match status" value="1"/>
</dbReference>
<dbReference type="InterPro" id="IPR038765">
    <property type="entry name" value="Papain-like_cys_pep_sf"/>
</dbReference>
<dbReference type="InterPro" id="IPR025403">
    <property type="entry name" value="TgpA-like_C"/>
</dbReference>
<feature type="transmembrane region" description="Helical" evidence="1">
    <location>
        <begin position="137"/>
        <end position="158"/>
    </location>
</feature>
<accession>D8PA62</accession>
<dbReference type="Gene3D" id="3.10.620.30">
    <property type="match status" value="1"/>
</dbReference>
<reference evidence="3 4" key="1">
    <citation type="journal article" date="2010" name="Proc. Natl. Acad. Sci. U.S.A.">
        <title>A Nitrospira metagenome illuminates the physiology and evolution of globally important nitrite-oxidizing bacteria.</title>
        <authorList>
            <person name="Lucker S."/>
            <person name="Wagner M."/>
            <person name="Maixner F."/>
            <person name="Pelletier E."/>
            <person name="Koch H."/>
            <person name="Vacherie B."/>
            <person name="Rattei T."/>
            <person name="Sinninghe Damste J."/>
            <person name="Spieck E."/>
            <person name="Le Paslier D."/>
            <person name="Daims H."/>
        </authorList>
    </citation>
    <scope>NUCLEOTIDE SEQUENCE [LARGE SCALE GENOMIC DNA]</scope>
</reference>
<feature type="transmembrane region" description="Helical" evidence="1">
    <location>
        <begin position="114"/>
        <end position="131"/>
    </location>
</feature>
<feature type="transmembrane region" description="Helical" evidence="1">
    <location>
        <begin position="610"/>
        <end position="627"/>
    </location>
</feature>
<dbReference type="InterPro" id="IPR021878">
    <property type="entry name" value="TgpA_N"/>
</dbReference>
<feature type="transmembrane region" description="Helical" evidence="1">
    <location>
        <begin position="69"/>
        <end position="102"/>
    </location>
</feature>
<evidence type="ECO:0000259" key="2">
    <source>
        <dbReference type="SMART" id="SM00460"/>
    </source>
</evidence>
<dbReference type="STRING" id="330214.NIDE0342"/>
<dbReference type="HOGENOM" id="CLU_012397_2_0_0"/>
<dbReference type="InterPro" id="IPR052901">
    <property type="entry name" value="Bact_TGase-like"/>
</dbReference>
<dbReference type="Pfam" id="PF01841">
    <property type="entry name" value="Transglut_core"/>
    <property type="match status" value="1"/>
</dbReference>
<feature type="transmembrane region" description="Helical" evidence="1">
    <location>
        <begin position="188"/>
        <end position="210"/>
    </location>
</feature>
<dbReference type="PANTHER" id="PTHR42736:SF1">
    <property type="entry name" value="PROTEIN-GLUTAMINE GAMMA-GLUTAMYLTRANSFERASE"/>
    <property type="match status" value="1"/>
</dbReference>
<protein>
    <recommendedName>
        <fullName evidence="2">Transglutaminase-like domain-containing protein</fullName>
    </recommendedName>
</protein>
<organism evidence="3 4">
    <name type="scientific">Nitrospira defluvii</name>
    <dbReference type="NCBI Taxonomy" id="330214"/>
    <lineage>
        <taxon>Bacteria</taxon>
        <taxon>Pseudomonadati</taxon>
        <taxon>Nitrospirota</taxon>
        <taxon>Nitrospiria</taxon>
        <taxon>Nitrospirales</taxon>
        <taxon>Nitrospiraceae</taxon>
        <taxon>Nitrospira</taxon>
    </lineage>
</organism>
<keyword evidence="1" id="KW-0472">Membrane</keyword>
<dbReference type="SMART" id="SM00460">
    <property type="entry name" value="TGc"/>
    <property type="match status" value="1"/>
</dbReference>
<dbReference type="InterPro" id="IPR002931">
    <property type="entry name" value="Transglutaminase-like"/>
</dbReference>
<evidence type="ECO:0000256" key="1">
    <source>
        <dbReference type="SAM" id="Phobius"/>
    </source>
</evidence>
<feature type="domain" description="Transglutaminase-like" evidence="2">
    <location>
        <begin position="454"/>
        <end position="525"/>
    </location>
</feature>
<evidence type="ECO:0000313" key="4">
    <source>
        <dbReference type="Proteomes" id="UP000001660"/>
    </source>
</evidence>
<dbReference type="KEGG" id="nde:NIDE0342"/>
<evidence type="ECO:0000313" key="3">
    <source>
        <dbReference type="EMBL" id="CBK40121.1"/>
    </source>
</evidence>
<gene>
    <name evidence="3" type="ORF">NIDE0342</name>
</gene>
<dbReference type="PANTHER" id="PTHR42736">
    <property type="entry name" value="PROTEIN-GLUTAMINE GAMMA-GLUTAMYLTRANSFERASE"/>
    <property type="match status" value="1"/>
</dbReference>
<dbReference type="AlphaFoldDB" id="D8PA62"/>
<feature type="transmembrane region" description="Helical" evidence="1">
    <location>
        <begin position="12"/>
        <end position="45"/>
    </location>
</feature>
<dbReference type="Proteomes" id="UP000001660">
    <property type="component" value="Chromosome"/>
</dbReference>
<dbReference type="Pfam" id="PF11992">
    <property type="entry name" value="TgpA_N"/>
    <property type="match status" value="1"/>
</dbReference>
<keyword evidence="1" id="KW-0812">Transmembrane</keyword>
<keyword evidence="4" id="KW-1185">Reference proteome</keyword>
<dbReference type="EMBL" id="FP929003">
    <property type="protein sequence ID" value="CBK40121.1"/>
    <property type="molecule type" value="Genomic_DNA"/>
</dbReference>
<keyword evidence="1" id="KW-1133">Transmembrane helix</keyword>